<evidence type="ECO:0000256" key="6">
    <source>
        <dbReference type="SAM" id="MobiDB-lite"/>
    </source>
</evidence>
<feature type="chain" id="PRO_5044871950" description="Ig-like domain-containing protein" evidence="8">
    <location>
        <begin position="25"/>
        <end position="361"/>
    </location>
</feature>
<organism evidence="10 11">
    <name type="scientific">Trichogramma kaykai</name>
    <dbReference type="NCBI Taxonomy" id="54128"/>
    <lineage>
        <taxon>Eukaryota</taxon>
        <taxon>Metazoa</taxon>
        <taxon>Ecdysozoa</taxon>
        <taxon>Arthropoda</taxon>
        <taxon>Hexapoda</taxon>
        <taxon>Insecta</taxon>
        <taxon>Pterygota</taxon>
        <taxon>Neoptera</taxon>
        <taxon>Endopterygota</taxon>
        <taxon>Hymenoptera</taxon>
        <taxon>Apocrita</taxon>
        <taxon>Proctotrupomorpha</taxon>
        <taxon>Chalcidoidea</taxon>
        <taxon>Trichogrammatidae</taxon>
        <taxon>Trichogramma</taxon>
    </lineage>
</organism>
<dbReference type="PANTHER" id="PTHR11640">
    <property type="entry name" value="NEPHRIN"/>
    <property type="match status" value="1"/>
</dbReference>
<feature type="domain" description="Ig-like" evidence="9">
    <location>
        <begin position="29"/>
        <end position="115"/>
    </location>
</feature>
<dbReference type="InterPro" id="IPR007110">
    <property type="entry name" value="Ig-like_dom"/>
</dbReference>
<comment type="subcellular location">
    <subcellularLocation>
        <location evidence="1">Membrane</location>
        <topology evidence="1">Single-pass type I membrane protein</topology>
    </subcellularLocation>
</comment>
<keyword evidence="4" id="KW-0325">Glycoprotein</keyword>
<dbReference type="Proteomes" id="UP001627154">
    <property type="component" value="Unassembled WGS sequence"/>
</dbReference>
<keyword evidence="2 7" id="KW-0472">Membrane</keyword>
<evidence type="ECO:0000256" key="3">
    <source>
        <dbReference type="ARBA" id="ARBA00023157"/>
    </source>
</evidence>
<dbReference type="InterPro" id="IPR003598">
    <property type="entry name" value="Ig_sub2"/>
</dbReference>
<feature type="transmembrane region" description="Helical" evidence="7">
    <location>
        <begin position="306"/>
        <end position="327"/>
    </location>
</feature>
<keyword evidence="3" id="KW-1015">Disulfide bond</keyword>
<proteinExistence type="predicted"/>
<dbReference type="InterPro" id="IPR036179">
    <property type="entry name" value="Ig-like_dom_sf"/>
</dbReference>
<dbReference type="AlphaFoldDB" id="A0ABD2VTL2"/>
<feature type="compositionally biased region" description="Basic and acidic residues" evidence="6">
    <location>
        <begin position="351"/>
        <end position="361"/>
    </location>
</feature>
<dbReference type="InterPro" id="IPR051275">
    <property type="entry name" value="Cell_adhesion_signaling"/>
</dbReference>
<name>A0ABD2VTL2_9HYME</name>
<accession>A0ABD2VTL2</accession>
<evidence type="ECO:0000313" key="11">
    <source>
        <dbReference type="Proteomes" id="UP001627154"/>
    </source>
</evidence>
<evidence type="ECO:0000256" key="8">
    <source>
        <dbReference type="SAM" id="SignalP"/>
    </source>
</evidence>
<dbReference type="CDD" id="cd00096">
    <property type="entry name" value="Ig"/>
    <property type="match status" value="1"/>
</dbReference>
<dbReference type="PROSITE" id="PS50835">
    <property type="entry name" value="IG_LIKE"/>
    <property type="match status" value="2"/>
</dbReference>
<keyword evidence="11" id="KW-1185">Reference proteome</keyword>
<dbReference type="PANTHER" id="PTHR11640:SF167">
    <property type="entry name" value="SIGNAL-REGULATORY PROTEIN BETA-1-LIKE"/>
    <property type="match status" value="1"/>
</dbReference>
<dbReference type="SMART" id="SM00408">
    <property type="entry name" value="IGc2"/>
    <property type="match status" value="3"/>
</dbReference>
<feature type="signal peptide" evidence="8">
    <location>
        <begin position="1"/>
        <end position="24"/>
    </location>
</feature>
<dbReference type="EMBL" id="JBJJXI010000178">
    <property type="protein sequence ID" value="KAL3384112.1"/>
    <property type="molecule type" value="Genomic_DNA"/>
</dbReference>
<keyword evidence="5" id="KW-0393">Immunoglobulin domain</keyword>
<dbReference type="Pfam" id="PF13927">
    <property type="entry name" value="Ig_3"/>
    <property type="match status" value="1"/>
</dbReference>
<feature type="region of interest" description="Disordered" evidence="6">
    <location>
        <begin position="332"/>
        <end position="361"/>
    </location>
</feature>
<dbReference type="SMART" id="SM00409">
    <property type="entry name" value="IG"/>
    <property type="match status" value="3"/>
</dbReference>
<evidence type="ECO:0000256" key="5">
    <source>
        <dbReference type="ARBA" id="ARBA00023319"/>
    </source>
</evidence>
<keyword evidence="7" id="KW-1133">Transmembrane helix</keyword>
<feature type="domain" description="Ig-like" evidence="9">
    <location>
        <begin position="200"/>
        <end position="296"/>
    </location>
</feature>
<protein>
    <recommendedName>
        <fullName evidence="9">Ig-like domain-containing protein</fullName>
    </recommendedName>
</protein>
<reference evidence="10 11" key="1">
    <citation type="journal article" date="2024" name="bioRxiv">
        <title>A reference genome for Trichogramma kaykai: A tiny desert-dwelling parasitoid wasp with competing sex-ratio distorters.</title>
        <authorList>
            <person name="Culotta J."/>
            <person name="Lindsey A.R."/>
        </authorList>
    </citation>
    <scope>NUCLEOTIDE SEQUENCE [LARGE SCALE GENOMIC DNA]</scope>
    <source>
        <strain evidence="10 11">KSX58</strain>
    </source>
</reference>
<dbReference type="Gene3D" id="2.60.40.10">
    <property type="entry name" value="Immunoglobulins"/>
    <property type="match status" value="3"/>
</dbReference>
<sequence>MERSSRFAILGLLFIACTISEVLSVDYTGETHVRVKQHWEITCSKVKDPSSIWWKRNGISLGSEEYSTGKINVKLPVENVADKTWSSTLIAQEATEGHEGAYTCSTEGNETHHLTLINDISFRVLPKNETNKVELKCPGSGRDGQWSQNDKPLETSSNIEIKNDGSTVIVSFDAKDEQIYGNYTCKVGNETANYRVVRQPIVSMQESTNVIEGDKLHLTCIVKTGDPGMKIKWEFNKEIYTGNKNRVKLSKDEEHGYSNAVFSLDEVKQEDRGNVTCIAYYSGEESDPMHIDTAVTYLRVKDKFAAFWPFLGICAEVIVLCIIILVYEKKRNKSELEESDTDQSPDTKPSANKDSDIRHRK</sequence>
<keyword evidence="7" id="KW-0812">Transmembrane</keyword>
<dbReference type="GO" id="GO:0016020">
    <property type="term" value="C:membrane"/>
    <property type="evidence" value="ECO:0007669"/>
    <property type="project" value="UniProtKB-SubCell"/>
</dbReference>
<dbReference type="InterPro" id="IPR013783">
    <property type="entry name" value="Ig-like_fold"/>
</dbReference>
<keyword evidence="8" id="KW-0732">Signal</keyword>
<evidence type="ECO:0000256" key="7">
    <source>
        <dbReference type="SAM" id="Phobius"/>
    </source>
</evidence>
<dbReference type="InterPro" id="IPR003599">
    <property type="entry name" value="Ig_sub"/>
</dbReference>
<dbReference type="SUPFAM" id="SSF48726">
    <property type="entry name" value="Immunoglobulin"/>
    <property type="match status" value="3"/>
</dbReference>
<comment type="caution">
    <text evidence="10">The sequence shown here is derived from an EMBL/GenBank/DDBJ whole genome shotgun (WGS) entry which is preliminary data.</text>
</comment>
<evidence type="ECO:0000256" key="4">
    <source>
        <dbReference type="ARBA" id="ARBA00023180"/>
    </source>
</evidence>
<evidence type="ECO:0000259" key="9">
    <source>
        <dbReference type="PROSITE" id="PS50835"/>
    </source>
</evidence>
<evidence type="ECO:0000313" key="10">
    <source>
        <dbReference type="EMBL" id="KAL3384112.1"/>
    </source>
</evidence>
<evidence type="ECO:0000256" key="1">
    <source>
        <dbReference type="ARBA" id="ARBA00004479"/>
    </source>
</evidence>
<dbReference type="PROSITE" id="PS51257">
    <property type="entry name" value="PROKAR_LIPOPROTEIN"/>
    <property type="match status" value="1"/>
</dbReference>
<gene>
    <name evidence="10" type="ORF">TKK_020060</name>
</gene>
<evidence type="ECO:0000256" key="2">
    <source>
        <dbReference type="ARBA" id="ARBA00023136"/>
    </source>
</evidence>